<evidence type="ECO:0000313" key="3">
    <source>
        <dbReference type="EMBL" id="KFX42854.1"/>
    </source>
</evidence>
<name>A0A093X7B1_TALMA</name>
<gene>
    <name evidence="3" type="ORF">GQ26_0400440</name>
    <name evidence="2" type="ORF">GQ26_0710130</name>
</gene>
<sequence length="52" mass="5726">MSGLAADQFMKMPLRISHKELLKTQSHIESTEGEETGNDENTSESGNSEDTN</sequence>
<dbReference type="AlphaFoldDB" id="A0A093X7B1"/>
<reference evidence="3" key="1">
    <citation type="journal article" date="2014" name="PLoS Genet.">
        <title>Signature Gene Expression Reveals Novel Clues to the Molecular Mechanisms of Dimorphic Transition in Penicillium marneffei.</title>
        <authorList>
            <person name="Yang E."/>
            <person name="Wang G."/>
            <person name="Cai J."/>
            <person name="Woo P.C."/>
            <person name="Lau S.K."/>
            <person name="Yuen K.-Y."/>
            <person name="Chow W.-N."/>
            <person name="Lin X."/>
        </authorList>
    </citation>
    <scope>NUCLEOTIDE SEQUENCE [LARGE SCALE GENOMIC DNA]</scope>
    <source>
        <strain evidence="3">PM1</strain>
    </source>
</reference>
<accession>A0A093X7B1</accession>
<feature type="region of interest" description="Disordered" evidence="1">
    <location>
        <begin position="20"/>
        <end position="52"/>
    </location>
</feature>
<dbReference type="EMBL" id="JPOX01000071">
    <property type="protein sequence ID" value="KFX41103.1"/>
    <property type="molecule type" value="Genomic_DNA"/>
</dbReference>
<evidence type="ECO:0000256" key="1">
    <source>
        <dbReference type="SAM" id="MobiDB-lite"/>
    </source>
</evidence>
<organism evidence="2">
    <name type="scientific">Talaromyces marneffei PM1</name>
    <dbReference type="NCBI Taxonomy" id="1077442"/>
    <lineage>
        <taxon>Eukaryota</taxon>
        <taxon>Fungi</taxon>
        <taxon>Dikarya</taxon>
        <taxon>Ascomycota</taxon>
        <taxon>Pezizomycotina</taxon>
        <taxon>Eurotiomycetes</taxon>
        <taxon>Eurotiomycetidae</taxon>
        <taxon>Eurotiales</taxon>
        <taxon>Trichocomaceae</taxon>
        <taxon>Talaromyces</taxon>
        <taxon>Talaromyces sect. Talaromyces</taxon>
    </lineage>
</organism>
<feature type="compositionally biased region" description="Acidic residues" evidence="1">
    <location>
        <begin position="31"/>
        <end position="42"/>
    </location>
</feature>
<evidence type="ECO:0000313" key="2">
    <source>
        <dbReference type="EMBL" id="KFX41103.1"/>
    </source>
</evidence>
<proteinExistence type="predicted"/>
<dbReference type="HOGENOM" id="CLU_3088910_0_0_1"/>
<comment type="caution">
    <text evidence="2">The sequence shown here is derived from an EMBL/GenBank/DDBJ whole genome shotgun (WGS) entry which is preliminary data.</text>
</comment>
<reference evidence="2" key="2">
    <citation type="journal article" date="2014" name="PLoS Genet.">
        <title>Signature gene expression reveals novel clues to the molecular mechanisms of dimorphic transition in Penicillium marneffei.</title>
        <authorList>
            <person name="Yang E."/>
            <person name="Wang G."/>
            <person name="Cai J."/>
            <person name="Woo P.C."/>
            <person name="Lau S.K."/>
            <person name="Yuen K.-Y."/>
            <person name="Chow W.-N."/>
            <person name="Lin X."/>
        </authorList>
    </citation>
    <scope>NUCLEOTIDE SEQUENCE</scope>
    <source>
        <strain evidence="2">PM1</strain>
    </source>
</reference>
<dbReference type="EMBL" id="JPOX01000040">
    <property type="protein sequence ID" value="KFX42854.1"/>
    <property type="molecule type" value="Genomic_DNA"/>
</dbReference>
<protein>
    <submittedName>
        <fullName evidence="2">Uncharacterized protein</fullName>
    </submittedName>
</protein>